<evidence type="ECO:0000313" key="2">
    <source>
        <dbReference type="EMBL" id="EDS00101.1"/>
    </source>
</evidence>
<dbReference type="EMBL" id="ABCA03000051">
    <property type="protein sequence ID" value="EDS00101.1"/>
    <property type="molecule type" value="Genomic_DNA"/>
</dbReference>
<protein>
    <submittedName>
        <fullName evidence="2">Uncharacterized protein</fullName>
    </submittedName>
</protein>
<organism evidence="2 3">
    <name type="scientific">[Eubacterium] siraeum DSM 15702</name>
    <dbReference type="NCBI Taxonomy" id="428128"/>
    <lineage>
        <taxon>Bacteria</taxon>
        <taxon>Bacillati</taxon>
        <taxon>Bacillota</taxon>
        <taxon>Clostridia</taxon>
        <taxon>Eubacteriales</taxon>
        <taxon>Oscillospiraceae</taxon>
        <taxon>Oscillospiraceae incertae sedis</taxon>
    </lineage>
</organism>
<keyword evidence="1" id="KW-0812">Transmembrane</keyword>
<gene>
    <name evidence="2" type="ORF">EUBSIR_02038</name>
</gene>
<name>B0MQC3_9FIRM</name>
<dbReference type="AlphaFoldDB" id="B0MQC3"/>
<evidence type="ECO:0000256" key="1">
    <source>
        <dbReference type="SAM" id="Phobius"/>
    </source>
</evidence>
<feature type="transmembrane region" description="Helical" evidence="1">
    <location>
        <begin position="50"/>
        <end position="68"/>
    </location>
</feature>
<keyword evidence="3" id="KW-1185">Reference proteome</keyword>
<keyword evidence="1" id="KW-1133">Transmembrane helix</keyword>
<reference evidence="2" key="1">
    <citation type="submission" date="2007-10" db="EMBL/GenBank/DDBJ databases">
        <authorList>
            <person name="Fulton L."/>
            <person name="Clifton S."/>
            <person name="Fulton B."/>
            <person name="Xu J."/>
            <person name="Minx P."/>
            <person name="Pepin K.H."/>
            <person name="Johnson M."/>
            <person name="Thiruvilangam P."/>
            <person name="Bhonagiri V."/>
            <person name="Nash W.E."/>
            <person name="Mardis E.R."/>
            <person name="Wilson R.K."/>
        </authorList>
    </citation>
    <scope>NUCLEOTIDE SEQUENCE [LARGE SCALE GENOMIC DNA]</scope>
    <source>
        <strain evidence="2">DSM 15702</strain>
    </source>
</reference>
<keyword evidence="1" id="KW-0472">Membrane</keyword>
<sequence length="77" mass="9131">MFWFHINPPVPKIIGVYFVDFIISETTHHIWYIAKQSRILRLCFAQLNKIVFAVFAVVTVVIFCRIIHNIKCINNLR</sequence>
<reference evidence="2" key="2">
    <citation type="submission" date="2014-06" db="EMBL/GenBank/DDBJ databases">
        <title>Draft genome sequence of Eubacterium siraeum (DSM 15702).</title>
        <authorList>
            <person name="Sudarsanam P."/>
            <person name="Ley R."/>
            <person name="Guruge J."/>
            <person name="Turnbaugh P.J."/>
            <person name="Mahowald M."/>
            <person name="Liep D."/>
            <person name="Gordon J."/>
        </authorList>
    </citation>
    <scope>NUCLEOTIDE SEQUENCE</scope>
    <source>
        <strain evidence="2">DSM 15702</strain>
    </source>
</reference>
<accession>B0MQC3</accession>
<comment type="caution">
    <text evidence="2">The sequence shown here is derived from an EMBL/GenBank/DDBJ whole genome shotgun (WGS) entry which is preliminary data.</text>
</comment>
<evidence type="ECO:0000313" key="3">
    <source>
        <dbReference type="Proteomes" id="UP000005326"/>
    </source>
</evidence>
<proteinExistence type="predicted"/>
<dbReference type="Proteomes" id="UP000005326">
    <property type="component" value="Unassembled WGS sequence"/>
</dbReference>